<protein>
    <recommendedName>
        <fullName evidence="2">histidine kinase</fullName>
        <ecNumber evidence="2">2.7.13.3</ecNumber>
    </recommendedName>
</protein>
<keyword evidence="11" id="KW-1185">Reference proteome</keyword>
<dbReference type="SMART" id="SM00388">
    <property type="entry name" value="HisKA"/>
    <property type="match status" value="1"/>
</dbReference>
<dbReference type="InterPro" id="IPR036890">
    <property type="entry name" value="HATPase_C_sf"/>
</dbReference>
<evidence type="ECO:0000256" key="5">
    <source>
        <dbReference type="ARBA" id="ARBA00022777"/>
    </source>
</evidence>
<dbReference type="GO" id="GO:0004673">
    <property type="term" value="F:protein histidine kinase activity"/>
    <property type="evidence" value="ECO:0007669"/>
    <property type="project" value="UniProtKB-EC"/>
</dbReference>
<dbReference type="CDD" id="cd16922">
    <property type="entry name" value="HATPase_EvgS-ArcB-TorS-like"/>
    <property type="match status" value="1"/>
</dbReference>
<dbReference type="Pfam" id="PF00512">
    <property type="entry name" value="HisKA"/>
    <property type="match status" value="1"/>
</dbReference>
<dbReference type="EC" id="2.7.13.3" evidence="2"/>
<dbReference type="Gene3D" id="3.30.565.10">
    <property type="entry name" value="Histidine kinase-like ATPase, C-terminal domain"/>
    <property type="match status" value="1"/>
</dbReference>
<dbReference type="SMART" id="SM00387">
    <property type="entry name" value="HATPase_c"/>
    <property type="match status" value="1"/>
</dbReference>
<dbReference type="InterPro" id="IPR036097">
    <property type="entry name" value="HisK_dim/P_sf"/>
</dbReference>
<dbReference type="InterPro" id="IPR001789">
    <property type="entry name" value="Sig_transdc_resp-reg_receiver"/>
</dbReference>
<dbReference type="Pfam" id="PF02518">
    <property type="entry name" value="HATPase_c"/>
    <property type="match status" value="1"/>
</dbReference>
<evidence type="ECO:0000256" key="7">
    <source>
        <dbReference type="SAM" id="Phobius"/>
    </source>
</evidence>
<dbReference type="PANTHER" id="PTHR43047">
    <property type="entry name" value="TWO-COMPONENT HISTIDINE PROTEIN KINASE"/>
    <property type="match status" value="1"/>
</dbReference>
<evidence type="ECO:0000259" key="8">
    <source>
        <dbReference type="PROSITE" id="PS50109"/>
    </source>
</evidence>
<feature type="domain" description="Histidine kinase" evidence="8">
    <location>
        <begin position="228"/>
        <end position="445"/>
    </location>
</feature>
<feature type="modified residue" description="4-aspartylphosphate" evidence="6">
    <location>
        <position position="504"/>
    </location>
</feature>
<dbReference type="CDD" id="cd00082">
    <property type="entry name" value="HisKA"/>
    <property type="match status" value="1"/>
</dbReference>
<dbReference type="SMART" id="SM00448">
    <property type="entry name" value="REC"/>
    <property type="match status" value="1"/>
</dbReference>
<organism evidence="10 11">
    <name type="scientific">Chromobacterium vaccinii</name>
    <dbReference type="NCBI Taxonomy" id="1108595"/>
    <lineage>
        <taxon>Bacteria</taxon>
        <taxon>Pseudomonadati</taxon>
        <taxon>Pseudomonadota</taxon>
        <taxon>Betaproteobacteria</taxon>
        <taxon>Neisseriales</taxon>
        <taxon>Chromobacteriaceae</taxon>
        <taxon>Chromobacterium</taxon>
    </lineage>
</organism>
<dbReference type="SUPFAM" id="SSF52172">
    <property type="entry name" value="CheY-like"/>
    <property type="match status" value="1"/>
</dbReference>
<dbReference type="Gene3D" id="3.40.50.2300">
    <property type="match status" value="1"/>
</dbReference>
<comment type="caution">
    <text evidence="10">The sequence shown here is derived from an EMBL/GenBank/DDBJ whole genome shotgun (WGS) entry which is preliminary data.</text>
</comment>
<feature type="domain" description="Response regulatory" evidence="9">
    <location>
        <begin position="455"/>
        <end position="569"/>
    </location>
</feature>
<evidence type="ECO:0000256" key="3">
    <source>
        <dbReference type="ARBA" id="ARBA00022553"/>
    </source>
</evidence>
<dbReference type="Gene3D" id="1.10.287.130">
    <property type="match status" value="1"/>
</dbReference>
<keyword evidence="7" id="KW-0472">Membrane</keyword>
<gene>
    <name evidence="10" type="ORF">ABGV49_07870</name>
</gene>
<name>A0ABV0FA66_9NEIS</name>
<evidence type="ECO:0000256" key="6">
    <source>
        <dbReference type="PROSITE-ProRule" id="PRU00169"/>
    </source>
</evidence>
<evidence type="ECO:0000313" key="10">
    <source>
        <dbReference type="EMBL" id="MEO2216966.1"/>
    </source>
</evidence>
<keyword evidence="4 10" id="KW-0808">Transferase</keyword>
<feature type="transmembrane region" description="Helical" evidence="7">
    <location>
        <begin position="171"/>
        <end position="192"/>
    </location>
</feature>
<dbReference type="PRINTS" id="PR00344">
    <property type="entry name" value="BCTRLSENSOR"/>
</dbReference>
<dbReference type="PROSITE" id="PS50110">
    <property type="entry name" value="RESPONSE_REGULATORY"/>
    <property type="match status" value="1"/>
</dbReference>
<evidence type="ECO:0000256" key="4">
    <source>
        <dbReference type="ARBA" id="ARBA00022679"/>
    </source>
</evidence>
<dbReference type="PANTHER" id="PTHR43047:SF64">
    <property type="entry name" value="HISTIDINE KINASE CONTAINING CHEY-HOMOLOGOUS RECEIVER DOMAIN AND PAS DOMAIN-RELATED"/>
    <property type="match status" value="1"/>
</dbReference>
<dbReference type="InterPro" id="IPR003661">
    <property type="entry name" value="HisK_dim/P_dom"/>
</dbReference>
<sequence length="570" mass="64175">MRNKAWLTIKSIPPVFMLVFFVAAASIYIAIERHVVTKKFEGKNEDLYWTVAQLQIELERSRAELVRLKAGELTIDQASLRLAVAKSRFLDFVTPSSVHGLLSSVEGFHGVSVLLQKFFRDENIARINRSSAQNYIDQIDEIRPFLSEFAVQSRVSEVDKDLARSQRLASALWFALWAGVGIIVLILLYRYYAARRDVAARQALLEKERAAHKATVSAELDRTTFLATISHEIRSPLQTMQVCVELIEFEVPPAGKMHATLMRLKSSMTHLLTQVRDIMDISAINNMQFRLHPEDVNVETILHEAIEAHRVQLENKGLKLAVSVSGLPEKVRLDGNRLRQIVGNLIANAIRYTDHGEIAVMARIDCEDDQGILQIRVRDTGIGIPIEFQSRIFQPFCQGKLRRPGSSGLGLAIVKELVSLLGGEIELTSEEGQGAEFVVRLPVNIQESGSERTDCILLVEDDENISTPFADCLTMNGHPVVVASTVKEACRYLQEKAFSIILVDMQLGKESGYDVAEFAKKSRNNKTAAIIAMTAYPEEYADSRAAWFVERLEKPFDFNRLRQVLKQHMK</sequence>
<evidence type="ECO:0000259" key="9">
    <source>
        <dbReference type="PROSITE" id="PS50110"/>
    </source>
</evidence>
<dbReference type="InterPro" id="IPR004358">
    <property type="entry name" value="Sig_transdc_His_kin-like_C"/>
</dbReference>
<dbReference type="Proteomes" id="UP001455709">
    <property type="component" value="Unassembled WGS sequence"/>
</dbReference>
<keyword evidence="7" id="KW-0812">Transmembrane</keyword>
<dbReference type="PROSITE" id="PS50109">
    <property type="entry name" value="HIS_KIN"/>
    <property type="match status" value="1"/>
</dbReference>
<dbReference type="RefSeq" id="WP_347370280.1">
    <property type="nucleotide sequence ID" value="NZ_JBDOJC010000001.1"/>
</dbReference>
<evidence type="ECO:0000313" key="11">
    <source>
        <dbReference type="Proteomes" id="UP001455709"/>
    </source>
</evidence>
<keyword evidence="5 10" id="KW-0418">Kinase</keyword>
<evidence type="ECO:0000256" key="2">
    <source>
        <dbReference type="ARBA" id="ARBA00012438"/>
    </source>
</evidence>
<dbReference type="SUPFAM" id="SSF55874">
    <property type="entry name" value="ATPase domain of HSP90 chaperone/DNA topoisomerase II/histidine kinase"/>
    <property type="match status" value="1"/>
</dbReference>
<dbReference type="EMBL" id="JBDOJC010000001">
    <property type="protein sequence ID" value="MEO2216966.1"/>
    <property type="molecule type" value="Genomic_DNA"/>
</dbReference>
<feature type="transmembrane region" description="Helical" evidence="7">
    <location>
        <begin position="12"/>
        <end position="31"/>
    </location>
</feature>
<dbReference type="SUPFAM" id="SSF47384">
    <property type="entry name" value="Homodimeric domain of signal transducing histidine kinase"/>
    <property type="match status" value="1"/>
</dbReference>
<dbReference type="InterPro" id="IPR005467">
    <property type="entry name" value="His_kinase_dom"/>
</dbReference>
<dbReference type="Pfam" id="PF00072">
    <property type="entry name" value="Response_reg"/>
    <property type="match status" value="1"/>
</dbReference>
<proteinExistence type="predicted"/>
<dbReference type="InterPro" id="IPR003594">
    <property type="entry name" value="HATPase_dom"/>
</dbReference>
<keyword evidence="3 6" id="KW-0597">Phosphoprotein</keyword>
<evidence type="ECO:0000256" key="1">
    <source>
        <dbReference type="ARBA" id="ARBA00000085"/>
    </source>
</evidence>
<dbReference type="InterPro" id="IPR011006">
    <property type="entry name" value="CheY-like_superfamily"/>
</dbReference>
<accession>A0ABV0FA66</accession>
<keyword evidence="7" id="KW-1133">Transmembrane helix</keyword>
<reference evidence="10 11" key="1">
    <citation type="submission" date="2024-05" db="EMBL/GenBank/DDBJ databases">
        <authorList>
            <person name="De Oliveira J.P."/>
            <person name="Noriler S.A."/>
            <person name="De Oliveira A.G."/>
            <person name="Sipoli D.S."/>
        </authorList>
    </citation>
    <scope>NUCLEOTIDE SEQUENCE [LARGE SCALE GENOMIC DNA]</scope>
    <source>
        <strain evidence="10 11">LABIM189</strain>
    </source>
</reference>
<comment type="catalytic activity">
    <reaction evidence="1">
        <text>ATP + protein L-histidine = ADP + protein N-phospho-L-histidine.</text>
        <dbReference type="EC" id="2.7.13.3"/>
    </reaction>
</comment>